<proteinExistence type="inferred from homology"/>
<evidence type="ECO:0008006" key="10">
    <source>
        <dbReference type="Google" id="ProtNLM"/>
    </source>
</evidence>
<dbReference type="Proteomes" id="UP001501251">
    <property type="component" value="Unassembled WGS sequence"/>
</dbReference>
<organism evidence="8 9">
    <name type="scientific">Streptosporangium oxazolinicum</name>
    <dbReference type="NCBI Taxonomy" id="909287"/>
    <lineage>
        <taxon>Bacteria</taxon>
        <taxon>Bacillati</taxon>
        <taxon>Actinomycetota</taxon>
        <taxon>Actinomycetes</taxon>
        <taxon>Streptosporangiales</taxon>
        <taxon>Streptosporangiaceae</taxon>
        <taxon>Streptosporangium</taxon>
    </lineage>
</organism>
<dbReference type="Gene3D" id="1.10.1740.10">
    <property type="match status" value="1"/>
</dbReference>
<evidence type="ECO:0000256" key="4">
    <source>
        <dbReference type="ARBA" id="ARBA00023125"/>
    </source>
</evidence>
<evidence type="ECO:0000313" key="9">
    <source>
        <dbReference type="Proteomes" id="UP001501251"/>
    </source>
</evidence>
<dbReference type="InterPro" id="IPR036388">
    <property type="entry name" value="WH-like_DNA-bd_sf"/>
</dbReference>
<evidence type="ECO:0000256" key="3">
    <source>
        <dbReference type="ARBA" id="ARBA00023082"/>
    </source>
</evidence>
<reference evidence="9" key="1">
    <citation type="journal article" date="2019" name="Int. J. Syst. Evol. Microbiol.">
        <title>The Global Catalogue of Microorganisms (GCM) 10K type strain sequencing project: providing services to taxonomists for standard genome sequencing and annotation.</title>
        <authorList>
            <consortium name="The Broad Institute Genomics Platform"/>
            <consortium name="The Broad Institute Genome Sequencing Center for Infectious Disease"/>
            <person name="Wu L."/>
            <person name="Ma J."/>
        </authorList>
    </citation>
    <scope>NUCLEOTIDE SEQUENCE [LARGE SCALE GENOMIC DNA]</scope>
    <source>
        <strain evidence="9">JCM 17388</strain>
    </source>
</reference>
<dbReference type="SUPFAM" id="SSF88659">
    <property type="entry name" value="Sigma3 and sigma4 domains of RNA polymerase sigma factors"/>
    <property type="match status" value="1"/>
</dbReference>
<protein>
    <recommendedName>
        <fullName evidence="10">RNA polymerase subunit sigma-70</fullName>
    </recommendedName>
</protein>
<dbReference type="EMBL" id="BAABAQ010000015">
    <property type="protein sequence ID" value="GAA4205541.1"/>
    <property type="molecule type" value="Genomic_DNA"/>
</dbReference>
<dbReference type="Gene3D" id="1.10.10.10">
    <property type="entry name" value="Winged helix-like DNA-binding domain superfamily/Winged helix DNA-binding domain"/>
    <property type="match status" value="1"/>
</dbReference>
<gene>
    <name evidence="8" type="ORF">GCM10022252_66260</name>
</gene>
<keyword evidence="3" id="KW-0731">Sigma factor</keyword>
<evidence type="ECO:0000256" key="1">
    <source>
        <dbReference type="ARBA" id="ARBA00010641"/>
    </source>
</evidence>
<dbReference type="InterPro" id="IPR007627">
    <property type="entry name" value="RNA_pol_sigma70_r2"/>
</dbReference>
<keyword evidence="5" id="KW-0804">Transcription</keyword>
<dbReference type="CDD" id="cd06171">
    <property type="entry name" value="Sigma70_r4"/>
    <property type="match status" value="1"/>
</dbReference>
<evidence type="ECO:0000313" key="8">
    <source>
        <dbReference type="EMBL" id="GAA4205541.1"/>
    </source>
</evidence>
<dbReference type="NCBIfam" id="TIGR02937">
    <property type="entry name" value="sigma70-ECF"/>
    <property type="match status" value="1"/>
</dbReference>
<keyword evidence="4" id="KW-0238">DNA-binding</keyword>
<evidence type="ECO:0000259" key="7">
    <source>
        <dbReference type="Pfam" id="PF08281"/>
    </source>
</evidence>
<feature type="domain" description="RNA polymerase sigma factor 70 region 4 type 2" evidence="7">
    <location>
        <begin position="176"/>
        <end position="227"/>
    </location>
</feature>
<dbReference type="InterPro" id="IPR014284">
    <property type="entry name" value="RNA_pol_sigma-70_dom"/>
</dbReference>
<evidence type="ECO:0000259" key="6">
    <source>
        <dbReference type="Pfam" id="PF04542"/>
    </source>
</evidence>
<name>A0ABP8BG33_9ACTN</name>
<dbReference type="PANTHER" id="PTHR43133:SF8">
    <property type="entry name" value="RNA POLYMERASE SIGMA FACTOR HI_1459-RELATED"/>
    <property type="match status" value="1"/>
</dbReference>
<dbReference type="InterPro" id="IPR013249">
    <property type="entry name" value="RNA_pol_sigma70_r4_t2"/>
</dbReference>
<dbReference type="InterPro" id="IPR013325">
    <property type="entry name" value="RNA_pol_sigma_r2"/>
</dbReference>
<dbReference type="SUPFAM" id="SSF88946">
    <property type="entry name" value="Sigma2 domain of RNA polymerase sigma factors"/>
    <property type="match status" value="1"/>
</dbReference>
<evidence type="ECO:0000256" key="2">
    <source>
        <dbReference type="ARBA" id="ARBA00023015"/>
    </source>
</evidence>
<dbReference type="Pfam" id="PF08281">
    <property type="entry name" value="Sigma70_r4_2"/>
    <property type="match status" value="1"/>
</dbReference>
<evidence type="ECO:0000256" key="5">
    <source>
        <dbReference type="ARBA" id="ARBA00023163"/>
    </source>
</evidence>
<comment type="caution">
    <text evidence="8">The sequence shown here is derived from an EMBL/GenBank/DDBJ whole genome shotgun (WGS) entry which is preliminary data.</text>
</comment>
<sequence length="245" mass="26317">MRVNSGRPPDRVLPDLVFPPSFFADDVAGDGTAGDDASVESAVESAVASDAGVIRLSLRDPERFAEIFHRYFTAIHRYASARLGADAADDVAAETFLVAFRQRERYDLSRHEARAWLFGIATNLIRRHRRDEVRLYRALARARDASVTGSGGGSVVGAGASAADSADADLVVDARRRLAGALAVLKAGDREVLLLVAYGELSYVEVSDALGIPPGTVGSRLNRARKRVREALDTNTTGKGDRHDG</sequence>
<comment type="similarity">
    <text evidence="1">Belongs to the sigma-70 factor family. ECF subfamily.</text>
</comment>
<dbReference type="InterPro" id="IPR013324">
    <property type="entry name" value="RNA_pol_sigma_r3/r4-like"/>
</dbReference>
<keyword evidence="2" id="KW-0805">Transcription regulation</keyword>
<dbReference type="Pfam" id="PF04542">
    <property type="entry name" value="Sigma70_r2"/>
    <property type="match status" value="1"/>
</dbReference>
<accession>A0ABP8BG33</accession>
<keyword evidence="9" id="KW-1185">Reference proteome</keyword>
<dbReference type="RefSeq" id="WP_344922125.1">
    <property type="nucleotide sequence ID" value="NZ_BAABAQ010000015.1"/>
</dbReference>
<feature type="domain" description="RNA polymerase sigma-70 region 2" evidence="6">
    <location>
        <begin position="68"/>
        <end position="133"/>
    </location>
</feature>
<dbReference type="PANTHER" id="PTHR43133">
    <property type="entry name" value="RNA POLYMERASE ECF-TYPE SIGMA FACTO"/>
    <property type="match status" value="1"/>
</dbReference>
<dbReference type="InterPro" id="IPR039425">
    <property type="entry name" value="RNA_pol_sigma-70-like"/>
</dbReference>